<accession>A0A7T8GTF7</accession>
<feature type="non-terminal residue" evidence="2">
    <location>
        <position position="105"/>
    </location>
</feature>
<feature type="compositionally biased region" description="Basic and acidic residues" evidence="1">
    <location>
        <begin position="32"/>
        <end position="60"/>
    </location>
</feature>
<dbReference type="OrthoDB" id="60033at2759"/>
<proteinExistence type="predicted"/>
<keyword evidence="3" id="KW-1185">Reference proteome</keyword>
<feature type="region of interest" description="Disordered" evidence="1">
    <location>
        <begin position="12"/>
        <end position="60"/>
    </location>
</feature>
<sequence>NNQCKDNVLNAGFCKSIPHHDPPAFPPYRGPHNSERHDPQRPSHLPARRERSDASGEVHFNMQRERSEVAFYIFTYGKQSLGLNLSERFKITDGALERTPWPGIK</sequence>
<name>A0A7T8GTF7_CALRO</name>
<gene>
    <name evidence="2" type="ORF">FKW44_017727</name>
</gene>
<feature type="non-terminal residue" evidence="2">
    <location>
        <position position="1"/>
    </location>
</feature>
<protein>
    <submittedName>
        <fullName evidence="2">LOC100863861</fullName>
    </submittedName>
</protein>
<evidence type="ECO:0000313" key="2">
    <source>
        <dbReference type="EMBL" id="QQP37457.1"/>
    </source>
</evidence>
<dbReference type="Proteomes" id="UP000595437">
    <property type="component" value="Chromosome 12"/>
</dbReference>
<evidence type="ECO:0000256" key="1">
    <source>
        <dbReference type="SAM" id="MobiDB-lite"/>
    </source>
</evidence>
<dbReference type="EMBL" id="CP045901">
    <property type="protein sequence ID" value="QQP37457.1"/>
    <property type="molecule type" value="Genomic_DNA"/>
</dbReference>
<evidence type="ECO:0000313" key="3">
    <source>
        <dbReference type="Proteomes" id="UP000595437"/>
    </source>
</evidence>
<dbReference type="AlphaFoldDB" id="A0A7T8GTF7"/>
<organism evidence="2 3">
    <name type="scientific">Caligus rogercresseyi</name>
    <name type="common">Sea louse</name>
    <dbReference type="NCBI Taxonomy" id="217165"/>
    <lineage>
        <taxon>Eukaryota</taxon>
        <taxon>Metazoa</taxon>
        <taxon>Ecdysozoa</taxon>
        <taxon>Arthropoda</taxon>
        <taxon>Crustacea</taxon>
        <taxon>Multicrustacea</taxon>
        <taxon>Hexanauplia</taxon>
        <taxon>Copepoda</taxon>
        <taxon>Siphonostomatoida</taxon>
        <taxon>Caligidae</taxon>
        <taxon>Caligus</taxon>
    </lineage>
</organism>
<reference evidence="3" key="1">
    <citation type="submission" date="2021-01" db="EMBL/GenBank/DDBJ databases">
        <title>Caligus Genome Assembly.</title>
        <authorList>
            <person name="Gallardo-Escarate C."/>
        </authorList>
    </citation>
    <scope>NUCLEOTIDE SEQUENCE [LARGE SCALE GENOMIC DNA]</scope>
</reference>